<name>A0A2P2ND26_RHIMU</name>
<dbReference type="EMBL" id="GGEC01059884">
    <property type="protein sequence ID" value="MBX40368.1"/>
    <property type="molecule type" value="Transcribed_RNA"/>
</dbReference>
<sequence>MIICWYVHAHVLMNIDEPVLVSALANNFLRIFSQLPHYTTI</sequence>
<dbReference type="AlphaFoldDB" id="A0A2P2ND26"/>
<protein>
    <submittedName>
        <fullName evidence="1">Uncharacterized protein</fullName>
    </submittedName>
</protein>
<organism evidence="1">
    <name type="scientific">Rhizophora mucronata</name>
    <name type="common">Asiatic mangrove</name>
    <dbReference type="NCBI Taxonomy" id="61149"/>
    <lineage>
        <taxon>Eukaryota</taxon>
        <taxon>Viridiplantae</taxon>
        <taxon>Streptophyta</taxon>
        <taxon>Embryophyta</taxon>
        <taxon>Tracheophyta</taxon>
        <taxon>Spermatophyta</taxon>
        <taxon>Magnoliopsida</taxon>
        <taxon>eudicotyledons</taxon>
        <taxon>Gunneridae</taxon>
        <taxon>Pentapetalae</taxon>
        <taxon>rosids</taxon>
        <taxon>fabids</taxon>
        <taxon>Malpighiales</taxon>
        <taxon>Rhizophoraceae</taxon>
        <taxon>Rhizophora</taxon>
    </lineage>
</organism>
<evidence type="ECO:0000313" key="1">
    <source>
        <dbReference type="EMBL" id="MBX40368.1"/>
    </source>
</evidence>
<accession>A0A2P2ND26</accession>
<reference evidence="1" key="1">
    <citation type="submission" date="2018-02" db="EMBL/GenBank/DDBJ databases">
        <title>Rhizophora mucronata_Transcriptome.</title>
        <authorList>
            <person name="Meera S.P."/>
            <person name="Sreeshan A."/>
            <person name="Augustine A."/>
        </authorList>
    </citation>
    <scope>NUCLEOTIDE SEQUENCE</scope>
    <source>
        <tissue evidence="1">Leaf</tissue>
    </source>
</reference>
<proteinExistence type="predicted"/>